<evidence type="ECO:0000256" key="7">
    <source>
        <dbReference type="PIRNR" id="PIRNR029900"/>
    </source>
</evidence>
<keyword evidence="5 7" id="KW-0326">Glycosidase</keyword>
<feature type="domain" description="Glycosyl hydrolase family 67 C-terminal" evidence="11">
    <location>
        <begin position="452"/>
        <end position="675"/>
    </location>
</feature>
<dbReference type="InterPro" id="IPR037054">
    <property type="entry name" value="A-glucoronidase_C_sf"/>
</dbReference>
<comment type="subunit">
    <text evidence="9">Homodimer.</text>
</comment>
<feature type="active site" description="Proton acceptor" evidence="8">
    <location>
        <position position="363"/>
    </location>
</feature>
<dbReference type="Gene3D" id="3.90.1330.10">
    <property type="entry name" value="Alpha-glucuronidase, C-terminal domain"/>
    <property type="match status" value="1"/>
</dbReference>
<dbReference type="InterPro" id="IPR011099">
    <property type="entry name" value="Glyco_hydro_67_C"/>
</dbReference>
<protein>
    <recommendedName>
        <fullName evidence="9">Xylan alpha-1,2-glucuronidase</fullName>
        <ecNumber evidence="9">3.2.1.131</ecNumber>
    </recommendedName>
</protein>
<feature type="domain" description="Glycosyl hydrolase family 67 catalytic" evidence="12">
    <location>
        <begin position="132"/>
        <end position="451"/>
    </location>
</feature>
<dbReference type="SUPFAM" id="SSF55545">
    <property type="entry name" value="beta-N-acetylhexosaminidase-like domain"/>
    <property type="match status" value="1"/>
</dbReference>
<name>A0A1I2ICY5_9BACT</name>
<dbReference type="EC" id="3.2.1.131" evidence="9"/>
<evidence type="ECO:0000256" key="1">
    <source>
        <dbReference type="ARBA" id="ARBA00008833"/>
    </source>
</evidence>
<sequence length="697" mass="79692">MQPIALLFALLCFEAKADDGYRLWLKYDPLQDASKRASYSKSINSVYASQESSTISAAVEELQMGLKGLLGKNITLVKSMDSKRGNIVLKIENNEKLSEEGYRIFSQNGNFYISSKSEKGLLYGSYEFLRQVQTLQDLSKINIESNPKIKLRLLNHWDNPNGTIERGYAGASLWKWHELPYVIDPRYKDYARANASIGINGTVLNNVNASARFMTAEYLEKVEALAKVFRPYQIKVFLSVRFSAPRNVGGLPTADPLDPQVRQWWKDKAKEIYSIIPDFGGFVVKANSEGEPGPQDYNRTHVDGANMLAEALEPFNGIVMWRAFVYKADPNGDRTKEAYYEFKPFDGQFHKNVIVQVKNGPLDFQPREPFHPLFGAMPQTPLMMEFQLTQEYLGFATHLVYEAPMFKEVLDADTYAKGKGSTVAKVIDGSLHNYRFSAICGVANTGSDRNWTGHPIGQVNWYTLGRLAWDYSLSSEQIAEEWIKMTLTTQPKAVATIKDMMLKSREVMVNYMTPLGLHHLMGEGIHYGPQPWLDKSGRPDWTSTYYHRADTIGLGFNRSATGSNAVGLYAPEIQAVWGSEENCPLEFLLWFHHVRWDKKLPTGKSLWDELCFRYYGGAEEVKKMQEQWIPIKPFIDKEIFTDVLGRLQIQHREAVWWRDACVLYFQTFSKKPIPEPLEKPKTTLEELKKLVLIYQMR</sequence>
<feature type="domain" description="Alpha glucuronidase N-terminal" evidence="10">
    <location>
        <begin position="23"/>
        <end position="128"/>
    </location>
</feature>
<dbReference type="OrthoDB" id="339499at2"/>
<feature type="active site" description="Proton acceptor" evidence="8">
    <location>
        <position position="391"/>
    </location>
</feature>
<dbReference type="GO" id="GO:0046559">
    <property type="term" value="F:alpha-glucuronidase activity"/>
    <property type="evidence" value="ECO:0007669"/>
    <property type="project" value="InterPro"/>
</dbReference>
<dbReference type="Proteomes" id="UP000199513">
    <property type="component" value="Unassembled WGS sequence"/>
</dbReference>
<dbReference type="Pfam" id="PF03648">
    <property type="entry name" value="Glyco_hydro_67N"/>
    <property type="match status" value="1"/>
</dbReference>
<comment type="similarity">
    <text evidence="1 7 9">Belongs to the glycosyl hydrolase 67 family.</text>
</comment>
<evidence type="ECO:0000256" key="6">
    <source>
        <dbReference type="ARBA" id="ARBA00023326"/>
    </source>
</evidence>
<dbReference type="GO" id="GO:0005576">
    <property type="term" value="C:extracellular region"/>
    <property type="evidence" value="ECO:0007669"/>
    <property type="project" value="InterPro"/>
</dbReference>
<dbReference type="Pfam" id="PF07488">
    <property type="entry name" value="Glyco_hydro_67M"/>
    <property type="match status" value="1"/>
</dbReference>
<evidence type="ECO:0000256" key="3">
    <source>
        <dbReference type="ARBA" id="ARBA00022801"/>
    </source>
</evidence>
<evidence type="ECO:0000259" key="11">
    <source>
        <dbReference type="Pfam" id="PF07477"/>
    </source>
</evidence>
<keyword evidence="4 9" id="KW-0119">Carbohydrate metabolism</keyword>
<dbReference type="RefSeq" id="WP_091548487.1">
    <property type="nucleotide sequence ID" value="NZ_FONY01000031.1"/>
</dbReference>
<evidence type="ECO:0000259" key="12">
    <source>
        <dbReference type="Pfam" id="PF07488"/>
    </source>
</evidence>
<evidence type="ECO:0000259" key="10">
    <source>
        <dbReference type="Pfam" id="PF03648"/>
    </source>
</evidence>
<dbReference type="InterPro" id="IPR017853">
    <property type="entry name" value="GH"/>
</dbReference>
<dbReference type="Gene3D" id="3.30.379.10">
    <property type="entry name" value="Chitobiase/beta-hexosaminidase domain 2-like"/>
    <property type="match status" value="1"/>
</dbReference>
<dbReference type="GO" id="GO:0033939">
    <property type="term" value="F:xylan alpha-1,2-glucuronosidase activity"/>
    <property type="evidence" value="ECO:0007669"/>
    <property type="project" value="UniProtKB-EC"/>
</dbReference>
<keyword evidence="14" id="KW-1185">Reference proteome</keyword>
<dbReference type="InterPro" id="IPR029018">
    <property type="entry name" value="Hex-like_dom2"/>
</dbReference>
<feature type="active site" description="Proton donor" evidence="8">
    <location>
        <position position="289"/>
    </location>
</feature>
<reference evidence="13 14" key="1">
    <citation type="submission" date="2016-10" db="EMBL/GenBank/DDBJ databases">
        <authorList>
            <person name="de Groot N.N."/>
        </authorList>
    </citation>
    <scope>NUCLEOTIDE SEQUENCE [LARGE SCALE GENOMIC DNA]</scope>
    <source>
        <strain>GEY</strain>
        <strain evidence="14">DSM 9560</strain>
    </source>
</reference>
<evidence type="ECO:0000256" key="2">
    <source>
        <dbReference type="ARBA" id="ARBA00022651"/>
    </source>
</evidence>
<organism evidence="13 14">
    <name type="scientific">Thermoflexibacter ruber</name>
    <dbReference type="NCBI Taxonomy" id="1003"/>
    <lineage>
        <taxon>Bacteria</taxon>
        <taxon>Pseudomonadati</taxon>
        <taxon>Bacteroidota</taxon>
        <taxon>Cytophagia</taxon>
        <taxon>Cytophagales</taxon>
        <taxon>Thermoflexibacteraceae</taxon>
        <taxon>Thermoflexibacter</taxon>
    </lineage>
</organism>
<dbReference type="GO" id="GO:0045493">
    <property type="term" value="P:xylan catabolic process"/>
    <property type="evidence" value="ECO:0007669"/>
    <property type="project" value="UniProtKB-KW"/>
</dbReference>
<dbReference type="PANTHER" id="PTHR39207:SF1">
    <property type="entry name" value="ALPHA-GLUCURONIDASE A"/>
    <property type="match status" value="1"/>
</dbReference>
<dbReference type="SUPFAM" id="SSF51445">
    <property type="entry name" value="(Trans)glycosidases"/>
    <property type="match status" value="1"/>
</dbReference>
<proteinExistence type="inferred from homology"/>
<keyword evidence="6 9" id="KW-0624">Polysaccharide degradation</keyword>
<dbReference type="InterPro" id="IPR005154">
    <property type="entry name" value="Glyco_hydro_67_aGlcAse_N"/>
</dbReference>
<dbReference type="STRING" id="1003.SAMN04488541_103126"/>
<keyword evidence="3 7" id="KW-0378">Hydrolase</keyword>
<dbReference type="InterPro" id="IPR011395">
    <property type="entry name" value="Glyco_hydro_67_aGlcAse"/>
</dbReference>
<keyword evidence="2 7" id="KW-0858">Xylan degradation</keyword>
<evidence type="ECO:0000313" key="13">
    <source>
        <dbReference type="EMBL" id="SFF40232.1"/>
    </source>
</evidence>
<evidence type="ECO:0000256" key="4">
    <source>
        <dbReference type="ARBA" id="ARBA00023277"/>
    </source>
</evidence>
<accession>A0A1I2ICY5</accession>
<dbReference type="EMBL" id="FONY01000031">
    <property type="protein sequence ID" value="SFF40232.1"/>
    <property type="molecule type" value="Genomic_DNA"/>
</dbReference>
<evidence type="ECO:0000256" key="9">
    <source>
        <dbReference type="RuleBase" id="RU361198"/>
    </source>
</evidence>
<dbReference type="PANTHER" id="PTHR39207">
    <property type="entry name" value="ALPHA-GLUCURONIDASE A"/>
    <property type="match status" value="1"/>
</dbReference>
<dbReference type="Pfam" id="PF07477">
    <property type="entry name" value="Glyco_hydro_67C"/>
    <property type="match status" value="1"/>
</dbReference>
<dbReference type="AlphaFoldDB" id="A0A1I2ICY5"/>
<evidence type="ECO:0000313" key="14">
    <source>
        <dbReference type="Proteomes" id="UP000199513"/>
    </source>
</evidence>
<gene>
    <name evidence="13" type="ORF">SAMN04488541_103126</name>
</gene>
<dbReference type="InterPro" id="IPR011100">
    <property type="entry name" value="Glyco_hydro_67_cat"/>
</dbReference>
<evidence type="ECO:0000256" key="8">
    <source>
        <dbReference type="PIRSR" id="PIRSR029900-1"/>
    </source>
</evidence>
<dbReference type="PIRSF" id="PIRSF029900">
    <property type="entry name" value="Alpha-glucuronds"/>
    <property type="match status" value="1"/>
</dbReference>
<dbReference type="Gene3D" id="3.20.20.80">
    <property type="entry name" value="Glycosidases"/>
    <property type="match status" value="1"/>
</dbReference>
<evidence type="ECO:0000256" key="5">
    <source>
        <dbReference type="ARBA" id="ARBA00023295"/>
    </source>
</evidence>
<comment type="catalytic activity">
    <reaction evidence="9">
        <text>Hydrolysis of (1-&gt;2)-alpha-D-(4-O-methyl)glucuronosyl links in the main chain of hardwood xylans.</text>
        <dbReference type="EC" id="3.2.1.131"/>
    </reaction>
</comment>